<dbReference type="InterPro" id="IPR017871">
    <property type="entry name" value="ABC_transporter-like_CS"/>
</dbReference>
<dbReference type="Proteomes" id="UP000322876">
    <property type="component" value="Unassembled WGS sequence"/>
</dbReference>
<dbReference type="OrthoDB" id="9771863at2"/>
<name>A0A5A8F7X5_9BACT</name>
<dbReference type="EMBL" id="VFJB01000005">
    <property type="protein sequence ID" value="KAA0258088.1"/>
    <property type="molecule type" value="Genomic_DNA"/>
</dbReference>
<dbReference type="GO" id="GO:0005524">
    <property type="term" value="F:ATP binding"/>
    <property type="evidence" value="ECO:0007669"/>
    <property type="project" value="UniProtKB-KW"/>
</dbReference>
<evidence type="ECO:0000256" key="1">
    <source>
        <dbReference type="ARBA" id="ARBA00022741"/>
    </source>
</evidence>
<evidence type="ECO:0000313" key="5">
    <source>
        <dbReference type="Proteomes" id="UP000322876"/>
    </source>
</evidence>
<dbReference type="PROSITE" id="PS00211">
    <property type="entry name" value="ABC_TRANSPORTER_1"/>
    <property type="match status" value="1"/>
</dbReference>
<dbReference type="Pfam" id="PF00005">
    <property type="entry name" value="ABC_tran"/>
    <property type="match status" value="2"/>
</dbReference>
<reference evidence="4 5" key="1">
    <citation type="submission" date="2019-06" db="EMBL/GenBank/DDBJ databases">
        <title>Genomic insights into carbon and energy metabolism of Deferribacter autotrophicus revealed new metabolic traits in the phylum Deferribacteres.</title>
        <authorList>
            <person name="Slobodkin A.I."/>
            <person name="Slobodkina G.B."/>
            <person name="Allioux M."/>
            <person name="Alain K."/>
            <person name="Jebbar M."/>
            <person name="Shadrin V."/>
            <person name="Kublanov I.V."/>
            <person name="Toshchakov S.V."/>
            <person name="Bonch-Osmolovskaya E.A."/>
        </authorList>
    </citation>
    <scope>NUCLEOTIDE SEQUENCE [LARGE SCALE GENOMIC DNA]</scope>
    <source>
        <strain evidence="4 5">SL50</strain>
    </source>
</reference>
<keyword evidence="5" id="KW-1185">Reference proteome</keyword>
<dbReference type="AlphaFoldDB" id="A0A5A8F7X5"/>
<gene>
    <name evidence="4" type="ORF">FHQ18_06735</name>
</gene>
<dbReference type="GO" id="GO:0016887">
    <property type="term" value="F:ATP hydrolysis activity"/>
    <property type="evidence" value="ECO:0007669"/>
    <property type="project" value="InterPro"/>
</dbReference>
<organism evidence="4 5">
    <name type="scientific">Deferribacter autotrophicus</name>
    <dbReference type="NCBI Taxonomy" id="500465"/>
    <lineage>
        <taxon>Bacteria</taxon>
        <taxon>Pseudomonadati</taxon>
        <taxon>Deferribacterota</taxon>
        <taxon>Deferribacteres</taxon>
        <taxon>Deferribacterales</taxon>
        <taxon>Deferribacteraceae</taxon>
        <taxon>Deferribacter</taxon>
    </lineage>
</organism>
<accession>A0A5A8F7X5</accession>
<keyword evidence="2 4" id="KW-0067">ATP-binding</keyword>
<dbReference type="PANTHER" id="PTHR43038">
    <property type="entry name" value="ATP-BINDING CASSETTE, SUB-FAMILY H, MEMBER 1"/>
    <property type="match status" value="1"/>
</dbReference>
<keyword evidence="1" id="KW-0547">Nucleotide-binding</keyword>
<comment type="caution">
    <text evidence="4">The sequence shown here is derived from an EMBL/GenBank/DDBJ whole genome shotgun (WGS) entry which is preliminary data.</text>
</comment>
<protein>
    <submittedName>
        <fullName evidence="4">ABC transporter ATP-binding protein</fullName>
    </submittedName>
</protein>
<evidence type="ECO:0000256" key="2">
    <source>
        <dbReference type="ARBA" id="ARBA00022840"/>
    </source>
</evidence>
<feature type="domain" description="ABC transporter" evidence="3">
    <location>
        <begin position="308"/>
        <end position="531"/>
    </location>
</feature>
<dbReference type="PROSITE" id="PS50893">
    <property type="entry name" value="ABC_TRANSPORTER_2"/>
    <property type="match status" value="2"/>
</dbReference>
<sequence>MIVKAENICKYFKKGFSLKSVSFTLNQGEILGLVGPDGAGKSTLMKIVANVMDFDEGRLYLFDNEINRKKSYDVLKDRIAYMPQGLGLNLYQKLSVEENINFFAELKGLDIDEIEERKSRLLRITGLERFKDRLAMNLSGGMKQKLGICCSLIHRPELIILDEPTVGVDPISRRELWDLFMDFVNQENLSVIISTSYLDEAERCDKVIFLHNGMVKYYGVIGKELYENIDVVEEPASLHDIKYYYEKYRGVRFRRNLVRYVKDKNEEREEKFVVEPVFEDVVMNQLETKYLDINFPKINSKFKDDNVIVLKGISKTFGDFYALKEVSFSVKRGEIFGLLGPNGAGKTTLIKILTGLYKQSEGEFEVFGSSGLRQLKHRIGYMSQKFSLYSDLSVEENIEYYSNVYGVKNIEKFENIIKIIGLDKYKKEIVKKLPLGFKQRLALICSILHLPEIVFLDEPTSGVDPVERDVFWQLITKLSKSGITVIVTTHYMSEAEYCDRIALISAGQLIALDEPERLKKGLIEEAGDVYDLQCDDYYRIYRKLKKEGYRASLLGRKIRIYTKDESFKDFLSENCTFKKSVPTMEDVFVYYA</sequence>
<dbReference type="Gene3D" id="3.40.50.300">
    <property type="entry name" value="P-loop containing nucleotide triphosphate hydrolases"/>
    <property type="match status" value="2"/>
</dbReference>
<proteinExistence type="predicted"/>
<dbReference type="CDD" id="cd03230">
    <property type="entry name" value="ABC_DR_subfamily_A"/>
    <property type="match status" value="2"/>
</dbReference>
<dbReference type="InterPro" id="IPR003439">
    <property type="entry name" value="ABC_transporter-like_ATP-bd"/>
</dbReference>
<dbReference type="InterPro" id="IPR003593">
    <property type="entry name" value="AAA+_ATPase"/>
</dbReference>
<evidence type="ECO:0000259" key="3">
    <source>
        <dbReference type="PROSITE" id="PS50893"/>
    </source>
</evidence>
<feature type="domain" description="ABC transporter" evidence="3">
    <location>
        <begin position="3"/>
        <end position="237"/>
    </location>
</feature>
<evidence type="ECO:0000313" key="4">
    <source>
        <dbReference type="EMBL" id="KAA0258088.1"/>
    </source>
</evidence>
<dbReference type="SUPFAM" id="SSF52540">
    <property type="entry name" value="P-loop containing nucleoside triphosphate hydrolases"/>
    <property type="match status" value="2"/>
</dbReference>
<dbReference type="RefSeq" id="WP_149266409.1">
    <property type="nucleotide sequence ID" value="NZ_VFJB01000005.1"/>
</dbReference>
<dbReference type="SMART" id="SM00382">
    <property type="entry name" value="AAA"/>
    <property type="match status" value="2"/>
</dbReference>
<dbReference type="PANTHER" id="PTHR43038:SF3">
    <property type="entry name" value="ABC TRANSPORTER G FAMILY MEMBER 20 ISOFORM X1"/>
    <property type="match status" value="1"/>
</dbReference>
<dbReference type="InterPro" id="IPR027417">
    <property type="entry name" value="P-loop_NTPase"/>
</dbReference>